<dbReference type="STRING" id="1447875.A0A2B7WUQ6"/>
<dbReference type="FunFam" id="3.40.1390.30:FF:000001">
    <property type="entry name" value="GTP cyclohydrolase 1 type 2"/>
    <property type="match status" value="1"/>
</dbReference>
<organism evidence="3 4">
    <name type="scientific">Helicocarpus griseus UAMH5409</name>
    <dbReference type="NCBI Taxonomy" id="1447875"/>
    <lineage>
        <taxon>Eukaryota</taxon>
        <taxon>Fungi</taxon>
        <taxon>Dikarya</taxon>
        <taxon>Ascomycota</taxon>
        <taxon>Pezizomycotina</taxon>
        <taxon>Eurotiomycetes</taxon>
        <taxon>Eurotiomycetidae</taxon>
        <taxon>Onygenales</taxon>
        <taxon>Ajellomycetaceae</taxon>
        <taxon>Helicocarpus</taxon>
    </lineage>
</organism>
<dbReference type="EMBL" id="PDNB01000188">
    <property type="protein sequence ID" value="PGH00310.1"/>
    <property type="molecule type" value="Genomic_DNA"/>
</dbReference>
<dbReference type="AlphaFoldDB" id="A0A2B7WUQ6"/>
<dbReference type="SUPFAM" id="SSF102705">
    <property type="entry name" value="NIF3 (NGG1p interacting factor 3)-like"/>
    <property type="match status" value="1"/>
</dbReference>
<feature type="binding site" evidence="2">
    <location>
        <position position="266"/>
    </location>
    <ligand>
        <name>a divalent metal cation</name>
        <dbReference type="ChEBI" id="CHEBI:60240"/>
        <label>1</label>
    </ligand>
</feature>
<proteinExistence type="inferred from homology"/>
<dbReference type="PANTHER" id="PTHR13799">
    <property type="entry name" value="NGG1 INTERACTING FACTOR 3"/>
    <property type="match status" value="1"/>
</dbReference>
<dbReference type="InterPro" id="IPR036069">
    <property type="entry name" value="DUF34/NIF3_sf"/>
</dbReference>
<dbReference type="OrthoDB" id="3345469at2759"/>
<dbReference type="Pfam" id="PF01784">
    <property type="entry name" value="DUF34_NIF3"/>
    <property type="match status" value="1"/>
</dbReference>
<dbReference type="PANTHER" id="PTHR13799:SF13">
    <property type="entry name" value="NIF3-LIKE PROTEIN 1"/>
    <property type="match status" value="1"/>
</dbReference>
<keyword evidence="2" id="KW-0479">Metal-binding</keyword>
<evidence type="ECO:0000256" key="2">
    <source>
        <dbReference type="PIRSR" id="PIRSR602678-1"/>
    </source>
</evidence>
<feature type="binding site" evidence="2">
    <location>
        <position position="118"/>
    </location>
    <ligand>
        <name>a divalent metal cation</name>
        <dbReference type="ChEBI" id="CHEBI:60240"/>
        <label>1</label>
    </ligand>
</feature>
<reference evidence="3 4" key="1">
    <citation type="submission" date="2017-10" db="EMBL/GenBank/DDBJ databases">
        <title>Comparative genomics in systemic dimorphic fungi from Ajellomycetaceae.</title>
        <authorList>
            <person name="Munoz J.F."/>
            <person name="Mcewen J.G."/>
            <person name="Clay O.K."/>
            <person name="Cuomo C.A."/>
        </authorList>
    </citation>
    <scope>NUCLEOTIDE SEQUENCE [LARGE SCALE GENOMIC DNA]</scope>
    <source>
        <strain evidence="3 4">UAMH5409</strain>
    </source>
</reference>
<comment type="similarity">
    <text evidence="1">Belongs to the GTP cyclohydrolase I type 2/NIF3 family.</text>
</comment>
<dbReference type="InterPro" id="IPR002678">
    <property type="entry name" value="DUF34/NIF3"/>
</dbReference>
<dbReference type="GO" id="GO:0046872">
    <property type="term" value="F:metal ion binding"/>
    <property type="evidence" value="ECO:0007669"/>
    <property type="project" value="UniProtKB-KW"/>
</dbReference>
<name>A0A2B7WUQ6_9EURO</name>
<protein>
    <submittedName>
        <fullName evidence="3">YbgI/family dinuclear metal center protein</fullName>
    </submittedName>
</protein>
<evidence type="ECO:0000313" key="3">
    <source>
        <dbReference type="EMBL" id="PGH00310.1"/>
    </source>
</evidence>
<feature type="binding site" evidence="2">
    <location>
        <position position="262"/>
    </location>
    <ligand>
        <name>a divalent metal cation</name>
        <dbReference type="ChEBI" id="CHEBI:60240"/>
        <label>1</label>
    </ligand>
</feature>
<dbReference type="NCBIfam" id="TIGR00486">
    <property type="entry name" value="YbgI_SA1388"/>
    <property type="match status" value="1"/>
</dbReference>
<feature type="binding site" evidence="2">
    <location>
        <position position="80"/>
    </location>
    <ligand>
        <name>a divalent metal cation</name>
        <dbReference type="ChEBI" id="CHEBI:60240"/>
        <label>1</label>
    </ligand>
</feature>
<evidence type="ECO:0000256" key="1">
    <source>
        <dbReference type="ARBA" id="ARBA00006964"/>
    </source>
</evidence>
<comment type="caution">
    <text evidence="3">The sequence shown here is derived from an EMBL/GenBank/DDBJ whole genome shotgun (WGS) entry which is preliminary data.</text>
</comment>
<dbReference type="Gene3D" id="3.40.1390.30">
    <property type="entry name" value="NIF3 (NGG1p interacting factor 3)-like"/>
    <property type="match status" value="2"/>
</dbReference>
<evidence type="ECO:0000313" key="4">
    <source>
        <dbReference type="Proteomes" id="UP000223968"/>
    </source>
</evidence>
<accession>A0A2B7WUQ6</accession>
<dbReference type="GO" id="GO:0005739">
    <property type="term" value="C:mitochondrion"/>
    <property type="evidence" value="ECO:0007669"/>
    <property type="project" value="TreeGrafter"/>
</dbReference>
<dbReference type="Proteomes" id="UP000223968">
    <property type="component" value="Unassembled WGS sequence"/>
</dbReference>
<sequence length="340" mass="36582">MVSPSPTSSSPFTRAVVNSMRKLYPEGLADKSFDNTGVLLESPFNFARRQKNSVLLTIDLTKAVADEAIERGDSIIITYHPTIFRGLKSLTLNDPQQTSLLHLAQHGISVYSPHTAVDAAPGGNADWLLDIVTASEPSIPPGPSIPHSRSTLIPNQNPPPGFENAGNGRLATLEKPCMLISIVNKLIASIDKPDGIPVALPQGKDMSDIDDVRTIATCAGSGSSILMKNGKPVADVLVTGEMSHHDALAAVENGAAVVSLFHSNSERGYLKAVMRGKLEGALRGEWDAVRKEEAEALAGGQEDREVREWLADGEFSVAVSERDQDPFNIRMIRTDAFLDR</sequence>
<keyword evidence="4" id="KW-1185">Reference proteome</keyword>
<gene>
    <name evidence="3" type="ORF">AJ79_08241</name>
</gene>